<accession>W1QHX2</accession>
<dbReference type="GO" id="GO:0005634">
    <property type="term" value="C:nucleus"/>
    <property type="evidence" value="ECO:0007669"/>
    <property type="project" value="UniProtKB-SubCell"/>
</dbReference>
<dbReference type="eggNOG" id="ENOG502S6US">
    <property type="taxonomic scope" value="Eukaryota"/>
</dbReference>
<dbReference type="AlphaFoldDB" id="W1QHX2"/>
<reference evidence="5 6" key="1">
    <citation type="journal article" date="2013" name="BMC Genomics">
        <title>Genome sequence and analysis of methylotrophic yeast Hansenula polymorpha DL1.</title>
        <authorList>
            <person name="Ravin N.V."/>
            <person name="Eldarov M.A."/>
            <person name="Kadnikov V.V."/>
            <person name="Beletsky A.V."/>
            <person name="Schneider J."/>
            <person name="Mardanova E.S."/>
            <person name="Smekalova E.M."/>
            <person name="Zvereva M.I."/>
            <person name="Dontsova O.A."/>
            <person name="Mardanov A.V."/>
            <person name="Skryabin K.G."/>
        </authorList>
    </citation>
    <scope>NUCLEOTIDE SEQUENCE [LARGE SCALE GENOMIC DNA]</scope>
    <source>
        <strain evidence="6">ATCC 26012 / BCRC 20466 / JCM 22074 / NRRL Y-7560 / DL-1</strain>
    </source>
</reference>
<proteinExistence type="predicted"/>
<dbReference type="GO" id="GO:0045944">
    <property type="term" value="P:positive regulation of transcription by RNA polymerase II"/>
    <property type="evidence" value="ECO:0007669"/>
    <property type="project" value="TreeGrafter"/>
</dbReference>
<dbReference type="CDD" id="cd00067">
    <property type="entry name" value="GAL4"/>
    <property type="match status" value="1"/>
</dbReference>
<dbReference type="Gene3D" id="4.10.240.10">
    <property type="entry name" value="Zn(2)-C6 fungal-type DNA-binding domain"/>
    <property type="match status" value="1"/>
</dbReference>
<dbReference type="InterPro" id="IPR036864">
    <property type="entry name" value="Zn2-C6_fun-type_DNA-bd_sf"/>
</dbReference>
<dbReference type="OrthoDB" id="5418899at2759"/>
<dbReference type="PROSITE" id="PS00463">
    <property type="entry name" value="ZN2_CY6_FUNGAL_1"/>
    <property type="match status" value="1"/>
</dbReference>
<evidence type="ECO:0000313" key="5">
    <source>
        <dbReference type="EMBL" id="ESX00024.1"/>
    </source>
</evidence>
<name>W1QHX2_OGAPD</name>
<evidence type="ECO:0000256" key="3">
    <source>
        <dbReference type="SAM" id="Phobius"/>
    </source>
</evidence>
<keyword evidence="6" id="KW-1185">Reference proteome</keyword>
<keyword evidence="2" id="KW-0539">Nucleus</keyword>
<dbReference type="PANTHER" id="PTHR37534">
    <property type="entry name" value="TRANSCRIPTIONAL ACTIVATOR PROTEIN UGA3"/>
    <property type="match status" value="1"/>
</dbReference>
<dbReference type="GO" id="GO:0000976">
    <property type="term" value="F:transcription cis-regulatory region binding"/>
    <property type="evidence" value="ECO:0007669"/>
    <property type="project" value="TreeGrafter"/>
</dbReference>
<dbReference type="GO" id="GO:0008270">
    <property type="term" value="F:zinc ion binding"/>
    <property type="evidence" value="ECO:0007669"/>
    <property type="project" value="InterPro"/>
</dbReference>
<comment type="subcellular location">
    <subcellularLocation>
        <location evidence="1">Nucleus</location>
    </subcellularLocation>
</comment>
<evidence type="ECO:0000259" key="4">
    <source>
        <dbReference type="PROSITE" id="PS50048"/>
    </source>
</evidence>
<feature type="domain" description="Zn(2)-C6 fungal-type" evidence="4">
    <location>
        <begin position="10"/>
        <end position="40"/>
    </location>
</feature>
<evidence type="ECO:0000256" key="2">
    <source>
        <dbReference type="ARBA" id="ARBA00023242"/>
    </source>
</evidence>
<dbReference type="HOGENOM" id="CLU_015493_2_0_1"/>
<dbReference type="SMART" id="SM00066">
    <property type="entry name" value="GAL4"/>
    <property type="match status" value="1"/>
</dbReference>
<dbReference type="PANTHER" id="PTHR37534:SF49">
    <property type="entry name" value="LYSINE BIOSYNTHESIS REGULATORY PROTEIN LYS14"/>
    <property type="match status" value="1"/>
</dbReference>
<dbReference type="Pfam" id="PF00172">
    <property type="entry name" value="Zn_clus"/>
    <property type="match status" value="1"/>
</dbReference>
<keyword evidence="3" id="KW-0472">Membrane</keyword>
<dbReference type="GO" id="GO:0000981">
    <property type="term" value="F:DNA-binding transcription factor activity, RNA polymerase II-specific"/>
    <property type="evidence" value="ECO:0007669"/>
    <property type="project" value="InterPro"/>
</dbReference>
<keyword evidence="3" id="KW-1133">Transmembrane helix</keyword>
<sequence length="514" mass="58327">MKGIKKSKSGCLVCKRRKKKCDEAKPRCGHCQRLGLECKYGVVLNWMKIQLRARFHASGAQPTNHHLLNANFTNMGLAYHLLQMSPNCPVRVHNELWTATVAEPCIDPRKTSPEYLFNHYVRNMSKSRSFCGSTDTANEFVSIIVPLCKNFTALNQSVLCYAAIDLLKEELTSTTPHKDVLQSYYSLYVQFKDDAINGLHLILDTCDLSNLEILEELIITIMILCAAEIANNTSKNWVNLMKEGFLVFSSLQPTQILNSKVLTFVYRYFSLRYVLLVCTLKGDVLAQLLDSCRWPVIESFFESDTVDHLFGCSPKLLHTIHQMAMLNHARETNAIEESVLVEQYLGIWTTLSEMKQRTAQDISELDMCAAAYLVAAKVYFCMLLLIGNLSFNRNFKKKFLLLTKNLTELLIGLSKVNMKVFFPGWTLLVLAACQSCTPAGEDVRQQIMGIFQTLELKWPLSTVAELKDAVQSIWVLYDTSIEEPENLAGALRLEPNGVDWRDMICAANYWLPLV</sequence>
<dbReference type="PROSITE" id="PS50048">
    <property type="entry name" value="ZN2_CY6_FUNGAL_2"/>
    <property type="match status" value="1"/>
</dbReference>
<dbReference type="RefSeq" id="XP_013934830.1">
    <property type="nucleotide sequence ID" value="XM_014079355.1"/>
</dbReference>
<dbReference type="SUPFAM" id="SSF57701">
    <property type="entry name" value="Zn2/Cys6 DNA-binding domain"/>
    <property type="match status" value="1"/>
</dbReference>
<evidence type="ECO:0000256" key="1">
    <source>
        <dbReference type="ARBA" id="ARBA00004123"/>
    </source>
</evidence>
<feature type="transmembrane region" description="Helical" evidence="3">
    <location>
        <begin position="369"/>
        <end position="391"/>
    </location>
</feature>
<comment type="caution">
    <text evidence="5">The sequence shown here is derived from an EMBL/GenBank/DDBJ whole genome shotgun (WGS) entry which is preliminary data.</text>
</comment>
<dbReference type="InterPro" id="IPR001138">
    <property type="entry name" value="Zn2Cys6_DnaBD"/>
</dbReference>
<dbReference type="STRING" id="871575.W1QHX2"/>
<dbReference type="GeneID" id="25770380"/>
<dbReference type="KEGG" id="opa:HPODL_00913"/>
<organism evidence="5 6">
    <name type="scientific">Ogataea parapolymorpha (strain ATCC 26012 / BCRC 20466 / JCM 22074 / NRRL Y-7560 / DL-1)</name>
    <name type="common">Yeast</name>
    <name type="synonym">Hansenula polymorpha</name>
    <dbReference type="NCBI Taxonomy" id="871575"/>
    <lineage>
        <taxon>Eukaryota</taxon>
        <taxon>Fungi</taxon>
        <taxon>Dikarya</taxon>
        <taxon>Ascomycota</taxon>
        <taxon>Saccharomycotina</taxon>
        <taxon>Pichiomycetes</taxon>
        <taxon>Pichiales</taxon>
        <taxon>Pichiaceae</taxon>
        <taxon>Ogataea</taxon>
    </lineage>
</organism>
<keyword evidence="3" id="KW-0812">Transmembrane</keyword>
<protein>
    <recommendedName>
        <fullName evidence="4">Zn(2)-C6 fungal-type domain-containing protein</fullName>
    </recommendedName>
</protein>
<dbReference type="Pfam" id="PF11951">
    <property type="entry name" value="Fungal_trans_2"/>
    <property type="match status" value="1"/>
</dbReference>
<evidence type="ECO:0000313" key="6">
    <source>
        <dbReference type="Proteomes" id="UP000008673"/>
    </source>
</evidence>
<gene>
    <name evidence="5" type="ORF">HPODL_00913</name>
</gene>
<dbReference type="Proteomes" id="UP000008673">
    <property type="component" value="Unassembled WGS sequence"/>
</dbReference>
<dbReference type="EMBL" id="AEOI02000006">
    <property type="protein sequence ID" value="ESX00024.1"/>
    <property type="molecule type" value="Genomic_DNA"/>
</dbReference>
<dbReference type="InterPro" id="IPR021858">
    <property type="entry name" value="Fun_TF"/>
</dbReference>